<dbReference type="Proteomes" id="UP000663864">
    <property type="component" value="Unassembled WGS sequence"/>
</dbReference>
<dbReference type="EMBL" id="CAJNOT010000372">
    <property type="protein sequence ID" value="CAF0958592.1"/>
    <property type="molecule type" value="Genomic_DNA"/>
</dbReference>
<evidence type="ECO:0000259" key="1">
    <source>
        <dbReference type="PROSITE" id="PS50181"/>
    </source>
</evidence>
<comment type="caution">
    <text evidence="2">The sequence shown here is derived from an EMBL/GenBank/DDBJ whole genome shotgun (WGS) entry which is preliminary data.</text>
</comment>
<evidence type="ECO:0000313" key="2">
    <source>
        <dbReference type="EMBL" id="CAF0958592.1"/>
    </source>
</evidence>
<dbReference type="InterPro" id="IPR001810">
    <property type="entry name" value="F-box_dom"/>
</dbReference>
<dbReference type="InterPro" id="IPR036047">
    <property type="entry name" value="F-box-like_dom_sf"/>
</dbReference>
<organism evidence="2 3">
    <name type="scientific">Rotaria sordida</name>
    <dbReference type="NCBI Taxonomy" id="392033"/>
    <lineage>
        <taxon>Eukaryota</taxon>
        <taxon>Metazoa</taxon>
        <taxon>Spiralia</taxon>
        <taxon>Gnathifera</taxon>
        <taxon>Rotifera</taxon>
        <taxon>Eurotatoria</taxon>
        <taxon>Bdelloidea</taxon>
        <taxon>Philodinida</taxon>
        <taxon>Philodinidae</taxon>
        <taxon>Rotaria</taxon>
    </lineage>
</organism>
<dbReference type="PROSITE" id="PS50181">
    <property type="entry name" value="FBOX"/>
    <property type="match status" value="1"/>
</dbReference>
<evidence type="ECO:0000313" key="3">
    <source>
        <dbReference type="Proteomes" id="UP000663864"/>
    </source>
</evidence>
<dbReference type="Pfam" id="PF00646">
    <property type="entry name" value="F-box"/>
    <property type="match status" value="1"/>
</dbReference>
<dbReference type="AlphaFoldDB" id="A0A814DHU6"/>
<protein>
    <recommendedName>
        <fullName evidence="1">F-box domain-containing protein</fullName>
    </recommendedName>
</protein>
<reference evidence="2" key="1">
    <citation type="submission" date="2021-02" db="EMBL/GenBank/DDBJ databases">
        <authorList>
            <person name="Nowell W R."/>
        </authorList>
    </citation>
    <scope>NUCLEOTIDE SEQUENCE</scope>
</reference>
<sequence>MTYTIRKQATYMASNVHSSFLALPVEIVYRILDNLEPKTILLSLRNVCERLNKITDTYPRYQLLILE</sequence>
<gene>
    <name evidence="2" type="ORF">ZHD862_LOCUS10396</name>
</gene>
<feature type="domain" description="F-box" evidence="1">
    <location>
        <begin position="17"/>
        <end position="64"/>
    </location>
</feature>
<accession>A0A814DHU6</accession>
<dbReference type="SUPFAM" id="SSF81383">
    <property type="entry name" value="F-box domain"/>
    <property type="match status" value="1"/>
</dbReference>
<proteinExistence type="predicted"/>
<name>A0A814DHU6_9BILA</name>